<dbReference type="EMBL" id="LUUG01000101">
    <property type="protein sequence ID" value="OAH99709.1"/>
    <property type="molecule type" value="Genomic_DNA"/>
</dbReference>
<dbReference type="AlphaFoldDB" id="A0A177M3Q7"/>
<accession>A0A177M3Q7</accession>
<evidence type="ECO:0000259" key="1">
    <source>
        <dbReference type="Pfam" id="PF18539"/>
    </source>
</evidence>
<dbReference type="Pfam" id="PF18539">
    <property type="entry name" value="DUF5625"/>
    <property type="match status" value="1"/>
</dbReference>
<feature type="domain" description="DUF5625" evidence="1">
    <location>
        <begin position="21"/>
        <end position="93"/>
    </location>
</feature>
<comment type="caution">
    <text evidence="2">The sequence shown here is derived from an EMBL/GenBank/DDBJ whole genome shotgun (WGS) entry which is preliminary data.</text>
</comment>
<sequence length="99" mass="11154">MRLYAGKWLPDKKLQPAPLAIKLNISRIDNNSIKPLIQKEISTHEIGLSSFGANHLEKQLLVFPLEIGRYKLSVEVLSTSPEFNQTPITFEITFPHGGK</sequence>
<gene>
    <name evidence="2" type="ORF">A1332_19550</name>
</gene>
<organism evidence="2 3">
    <name type="scientific">Methylomonas methanica</name>
    <dbReference type="NCBI Taxonomy" id="421"/>
    <lineage>
        <taxon>Bacteria</taxon>
        <taxon>Pseudomonadati</taxon>
        <taxon>Pseudomonadota</taxon>
        <taxon>Gammaproteobacteria</taxon>
        <taxon>Methylococcales</taxon>
        <taxon>Methylococcaceae</taxon>
        <taxon>Methylomonas</taxon>
    </lineage>
</organism>
<dbReference type="Gene3D" id="2.60.120.790">
    <property type="match status" value="1"/>
</dbReference>
<reference evidence="2 3" key="1">
    <citation type="submission" date="2016-03" db="EMBL/GenBank/DDBJ databases">
        <authorList>
            <person name="Ploux O."/>
        </authorList>
    </citation>
    <scope>NUCLEOTIDE SEQUENCE [LARGE SCALE GENOMIC DNA]</scope>
    <source>
        <strain evidence="2 3">R-45363</strain>
    </source>
</reference>
<evidence type="ECO:0000313" key="3">
    <source>
        <dbReference type="Proteomes" id="UP000078090"/>
    </source>
</evidence>
<protein>
    <recommendedName>
        <fullName evidence="1">DUF5625 domain-containing protein</fullName>
    </recommendedName>
</protein>
<dbReference type="Proteomes" id="UP000078090">
    <property type="component" value="Unassembled WGS sequence"/>
</dbReference>
<dbReference type="InterPro" id="IPR041008">
    <property type="entry name" value="DUF5625"/>
</dbReference>
<evidence type="ECO:0000313" key="2">
    <source>
        <dbReference type="EMBL" id="OAH99709.1"/>
    </source>
</evidence>
<name>A0A177M3Q7_METMH</name>
<proteinExistence type="predicted"/>